<dbReference type="InterPro" id="IPR000551">
    <property type="entry name" value="MerR-type_HTH_dom"/>
</dbReference>
<accession>A0A975FXY8</accession>
<evidence type="ECO:0000313" key="6">
    <source>
        <dbReference type="EMBL" id="QUD86877.1"/>
    </source>
</evidence>
<gene>
    <name evidence="6" type="ORF">KCG34_17610</name>
</gene>
<dbReference type="InterPro" id="IPR047057">
    <property type="entry name" value="MerR_fam"/>
</dbReference>
<dbReference type="SUPFAM" id="SSF46955">
    <property type="entry name" value="Putative DNA-binding domain"/>
    <property type="match status" value="1"/>
</dbReference>
<dbReference type="KEGG" id="caul:KCG34_17610"/>
<evidence type="ECO:0000256" key="3">
    <source>
        <dbReference type="ARBA" id="ARBA00023125"/>
    </source>
</evidence>
<dbReference type="SMART" id="SM00422">
    <property type="entry name" value="HTH_MERR"/>
    <property type="match status" value="1"/>
</dbReference>
<evidence type="ECO:0000259" key="5">
    <source>
        <dbReference type="PROSITE" id="PS50937"/>
    </source>
</evidence>
<keyword evidence="1" id="KW-0678">Repressor</keyword>
<dbReference type="Pfam" id="PF13411">
    <property type="entry name" value="MerR_1"/>
    <property type="match status" value="1"/>
</dbReference>
<evidence type="ECO:0000256" key="4">
    <source>
        <dbReference type="ARBA" id="ARBA00023163"/>
    </source>
</evidence>
<dbReference type="GO" id="GO:0003677">
    <property type="term" value="F:DNA binding"/>
    <property type="evidence" value="ECO:0007669"/>
    <property type="project" value="UniProtKB-KW"/>
</dbReference>
<reference evidence="6" key="1">
    <citation type="submission" date="2021-04" db="EMBL/GenBank/DDBJ databases">
        <title>The complete genome sequence of Caulobacter sp. S6.</title>
        <authorList>
            <person name="Tang Y."/>
            <person name="Ouyang W."/>
            <person name="Liu Q."/>
            <person name="Huang B."/>
            <person name="Guo Z."/>
            <person name="Lei P."/>
        </authorList>
    </citation>
    <scope>NUCLEOTIDE SEQUENCE</scope>
    <source>
        <strain evidence="6">S6</strain>
    </source>
</reference>
<dbReference type="Proteomes" id="UP000676409">
    <property type="component" value="Chromosome"/>
</dbReference>
<dbReference type="PANTHER" id="PTHR30204:SF69">
    <property type="entry name" value="MERR-FAMILY TRANSCRIPTIONAL REGULATOR"/>
    <property type="match status" value="1"/>
</dbReference>
<keyword evidence="7" id="KW-1185">Reference proteome</keyword>
<dbReference type="EMBL" id="CP073078">
    <property type="protein sequence ID" value="QUD86877.1"/>
    <property type="molecule type" value="Genomic_DNA"/>
</dbReference>
<feature type="domain" description="HTH merR-type" evidence="5">
    <location>
        <begin position="9"/>
        <end position="79"/>
    </location>
</feature>
<dbReference type="GO" id="GO:0003700">
    <property type="term" value="F:DNA-binding transcription factor activity"/>
    <property type="evidence" value="ECO:0007669"/>
    <property type="project" value="InterPro"/>
</dbReference>
<dbReference type="InterPro" id="IPR009061">
    <property type="entry name" value="DNA-bd_dom_put_sf"/>
</dbReference>
<dbReference type="RefSeq" id="WP_211936929.1">
    <property type="nucleotide sequence ID" value="NZ_CP073078.1"/>
</dbReference>
<dbReference type="AlphaFoldDB" id="A0A975FXY8"/>
<evidence type="ECO:0000313" key="7">
    <source>
        <dbReference type="Proteomes" id="UP000676409"/>
    </source>
</evidence>
<proteinExistence type="predicted"/>
<keyword evidence="4" id="KW-0804">Transcription</keyword>
<evidence type="ECO:0000256" key="2">
    <source>
        <dbReference type="ARBA" id="ARBA00023015"/>
    </source>
</evidence>
<dbReference type="PROSITE" id="PS50937">
    <property type="entry name" value="HTH_MERR_2"/>
    <property type="match status" value="1"/>
</dbReference>
<keyword evidence="2" id="KW-0805">Transcription regulation</keyword>
<dbReference type="PANTHER" id="PTHR30204">
    <property type="entry name" value="REDOX-CYCLING DRUG-SENSING TRANSCRIPTIONAL ACTIVATOR SOXR"/>
    <property type="match status" value="1"/>
</dbReference>
<name>A0A975FXY8_9CAUL</name>
<protein>
    <submittedName>
        <fullName evidence="6">MerR family transcriptional regulator</fullName>
    </submittedName>
</protein>
<dbReference type="Gene3D" id="1.10.1660.10">
    <property type="match status" value="1"/>
</dbReference>
<organism evidence="6 7">
    <name type="scientific">Phenylobacterium montanum</name>
    <dbReference type="NCBI Taxonomy" id="2823693"/>
    <lineage>
        <taxon>Bacteria</taxon>
        <taxon>Pseudomonadati</taxon>
        <taxon>Pseudomonadota</taxon>
        <taxon>Alphaproteobacteria</taxon>
        <taxon>Caulobacterales</taxon>
        <taxon>Caulobacteraceae</taxon>
        <taxon>Phenylobacterium</taxon>
    </lineage>
</organism>
<sequence>MPTLTHPGRMKMRELEQRSGVGRETIRYYIRMGLLPEPARPKANVADYGEEHVGRLATIRRLQAQHYLPLSFIKTLLERPGHGEAIGIPGFDSLLLGRLGMVVSGPGSTWAEAPAATGLPFEDLEILAKDGVISPSGQGEERRLDAIDLRIAEGWGRMRAAGFTPEAGWFPQDIKIHADAMRELAELEIERFFTRVPGGRSPEEAAELGRAGIEIVNDMISLLRVKFLLEALRRLPGN</sequence>
<evidence type="ECO:0000256" key="1">
    <source>
        <dbReference type="ARBA" id="ARBA00022491"/>
    </source>
</evidence>
<keyword evidence="3" id="KW-0238">DNA-binding</keyword>